<organism evidence="1 2">
    <name type="scientific">Aureobasidium namibiae CBS 147.97</name>
    <dbReference type="NCBI Taxonomy" id="1043004"/>
    <lineage>
        <taxon>Eukaryota</taxon>
        <taxon>Fungi</taxon>
        <taxon>Dikarya</taxon>
        <taxon>Ascomycota</taxon>
        <taxon>Pezizomycotina</taxon>
        <taxon>Dothideomycetes</taxon>
        <taxon>Dothideomycetidae</taxon>
        <taxon>Dothideales</taxon>
        <taxon>Saccotheciaceae</taxon>
        <taxon>Aureobasidium</taxon>
    </lineage>
</organism>
<protein>
    <recommendedName>
        <fullName evidence="3">Cryptic loci regulator 2 N-terminal domain-containing protein</fullName>
    </recommendedName>
</protein>
<dbReference type="HOGENOM" id="CLU_1163497_0_0_1"/>
<reference evidence="1 2" key="1">
    <citation type="journal article" date="2014" name="BMC Genomics">
        <title>Genome sequencing of four Aureobasidium pullulans varieties: biotechnological potential, stress tolerance, and description of new species.</title>
        <authorList>
            <person name="Gostin Ar C."/>
            <person name="Ohm R.A."/>
            <person name="Kogej T."/>
            <person name="Sonjak S."/>
            <person name="Turk M."/>
            <person name="Zajc J."/>
            <person name="Zalar P."/>
            <person name="Grube M."/>
            <person name="Sun H."/>
            <person name="Han J."/>
            <person name="Sharma A."/>
            <person name="Chiniquy J."/>
            <person name="Ngan C.Y."/>
            <person name="Lipzen A."/>
            <person name="Barry K."/>
            <person name="Grigoriev I.V."/>
            <person name="Gunde-Cimerman N."/>
        </authorList>
    </citation>
    <scope>NUCLEOTIDE SEQUENCE [LARGE SCALE GENOMIC DNA]</scope>
    <source>
        <strain evidence="1 2">CBS 147.97</strain>
    </source>
</reference>
<dbReference type="RefSeq" id="XP_013422580.1">
    <property type="nucleotide sequence ID" value="XM_013567126.1"/>
</dbReference>
<dbReference type="OrthoDB" id="438224at2759"/>
<dbReference type="EMBL" id="KL584730">
    <property type="protein sequence ID" value="KEQ68430.1"/>
    <property type="molecule type" value="Genomic_DNA"/>
</dbReference>
<dbReference type="Proteomes" id="UP000027730">
    <property type="component" value="Unassembled WGS sequence"/>
</dbReference>
<dbReference type="AlphaFoldDB" id="A0A074W5L6"/>
<feature type="non-terminal residue" evidence="1">
    <location>
        <position position="239"/>
    </location>
</feature>
<proteinExistence type="predicted"/>
<keyword evidence="2" id="KW-1185">Reference proteome</keyword>
<sequence>MDVDYPQPSSAAGVDQDGTPNVFDQLMTQAKQGQPMSVAITEPHSMHWLLEREIASLPAYIKSIDTSHRYLPRLGEIILIVRNLKPKQTVKYDEQAEIYKIEDERLGYVGLPQWEAAVVTQVDGRASTAALLDQSSCADSFRVEPMSQAGNSNKAWSTRYKNVNHLHMRPFSLWQELLKGADVDDPRECHPTVRNALAAMSSLSTVDRFHFSSTGSEARVYCKGFYLGAEFILKNDLVR</sequence>
<dbReference type="GeneID" id="25412659"/>
<gene>
    <name evidence="1" type="ORF">M436DRAFT_58443</name>
</gene>
<name>A0A074W5L6_9PEZI</name>
<evidence type="ECO:0008006" key="3">
    <source>
        <dbReference type="Google" id="ProtNLM"/>
    </source>
</evidence>
<dbReference type="STRING" id="1043004.A0A074W5L6"/>
<evidence type="ECO:0000313" key="1">
    <source>
        <dbReference type="EMBL" id="KEQ68430.1"/>
    </source>
</evidence>
<evidence type="ECO:0000313" key="2">
    <source>
        <dbReference type="Proteomes" id="UP000027730"/>
    </source>
</evidence>
<accession>A0A074W5L6</accession>